<feature type="non-terminal residue" evidence="2">
    <location>
        <position position="194"/>
    </location>
</feature>
<feature type="compositionally biased region" description="Acidic residues" evidence="1">
    <location>
        <begin position="106"/>
        <end position="115"/>
    </location>
</feature>
<feature type="compositionally biased region" description="Polar residues" evidence="1">
    <location>
        <begin position="175"/>
        <end position="194"/>
    </location>
</feature>
<feature type="compositionally biased region" description="Basic and acidic residues" evidence="1">
    <location>
        <begin position="165"/>
        <end position="174"/>
    </location>
</feature>
<accession>A0A0S4JRI9</accession>
<feature type="region of interest" description="Disordered" evidence="1">
    <location>
        <begin position="163"/>
        <end position="194"/>
    </location>
</feature>
<reference evidence="3" key="1">
    <citation type="submission" date="2015-09" db="EMBL/GenBank/DDBJ databases">
        <authorList>
            <consortium name="Pathogen Informatics"/>
        </authorList>
    </citation>
    <scope>NUCLEOTIDE SEQUENCE [LARGE SCALE GENOMIC DNA]</scope>
    <source>
        <strain evidence="3">Lake Konstanz</strain>
    </source>
</reference>
<evidence type="ECO:0000313" key="3">
    <source>
        <dbReference type="Proteomes" id="UP000051952"/>
    </source>
</evidence>
<dbReference type="Proteomes" id="UP000051952">
    <property type="component" value="Unassembled WGS sequence"/>
</dbReference>
<evidence type="ECO:0000313" key="2">
    <source>
        <dbReference type="EMBL" id="CUG93392.1"/>
    </source>
</evidence>
<proteinExistence type="predicted"/>
<feature type="compositionally biased region" description="Low complexity" evidence="1">
    <location>
        <begin position="63"/>
        <end position="76"/>
    </location>
</feature>
<dbReference type="AlphaFoldDB" id="A0A0S4JRI9"/>
<organism evidence="2 3">
    <name type="scientific">Bodo saltans</name>
    <name type="common">Flagellated protozoan</name>
    <dbReference type="NCBI Taxonomy" id="75058"/>
    <lineage>
        <taxon>Eukaryota</taxon>
        <taxon>Discoba</taxon>
        <taxon>Euglenozoa</taxon>
        <taxon>Kinetoplastea</taxon>
        <taxon>Metakinetoplastina</taxon>
        <taxon>Eubodonida</taxon>
        <taxon>Bodonidae</taxon>
        <taxon>Bodo</taxon>
    </lineage>
</organism>
<name>A0A0S4JRI9_BODSA</name>
<protein>
    <submittedName>
        <fullName evidence="2">Uncharacterized protein</fullName>
    </submittedName>
</protein>
<dbReference type="EMBL" id="CYKH01002151">
    <property type="protein sequence ID" value="CUG93392.1"/>
    <property type="molecule type" value="Genomic_DNA"/>
</dbReference>
<gene>
    <name evidence="2" type="ORF">BSAL_42650</name>
</gene>
<feature type="region of interest" description="Disordered" evidence="1">
    <location>
        <begin position="1"/>
        <end position="126"/>
    </location>
</feature>
<feature type="compositionally biased region" description="Polar residues" evidence="1">
    <location>
        <begin position="77"/>
        <end position="98"/>
    </location>
</feature>
<sequence>MNSENKTKMVSLGRPRVSVTPKSYTAGPKLKINISRLRTHRPSDAQSTDAPHSTRTVASAAQSTPRSPRTPRSSTPGSARQRTPRGTKSNRDNAQIQPSACPEEIQRDEDEDDLQAAEHSWERSSSLIRSDIRKIIEQSRIRTSAGTQVFTELCSLIGSLQVEQSEEHYDESKSASRQRASLSPRSGSTLVHDE</sequence>
<evidence type="ECO:0000256" key="1">
    <source>
        <dbReference type="SAM" id="MobiDB-lite"/>
    </source>
</evidence>
<keyword evidence="3" id="KW-1185">Reference proteome</keyword>
<dbReference type="VEuPathDB" id="TriTrypDB:BSAL_42650"/>
<feature type="compositionally biased region" description="Polar residues" evidence="1">
    <location>
        <begin position="44"/>
        <end position="62"/>
    </location>
</feature>